<gene>
    <name evidence="2" type="ORF">CA163_24165</name>
</gene>
<dbReference type="AlphaFoldDB" id="A0A227J584"/>
<dbReference type="EMBL" id="NIXT01002372">
    <property type="protein sequence ID" value="OXE30281.1"/>
    <property type="molecule type" value="Genomic_DNA"/>
</dbReference>
<organism evidence="2 3">
    <name type="scientific">Vibrio parahaemolyticus</name>
    <dbReference type="NCBI Taxonomy" id="670"/>
    <lineage>
        <taxon>Bacteria</taxon>
        <taxon>Pseudomonadati</taxon>
        <taxon>Pseudomonadota</taxon>
        <taxon>Gammaproteobacteria</taxon>
        <taxon>Vibrionales</taxon>
        <taxon>Vibrionaceae</taxon>
        <taxon>Vibrio</taxon>
    </lineage>
</organism>
<evidence type="ECO:0000313" key="3">
    <source>
        <dbReference type="Proteomes" id="UP000214596"/>
    </source>
</evidence>
<feature type="compositionally biased region" description="Basic and acidic residues" evidence="1">
    <location>
        <begin position="99"/>
        <end position="112"/>
    </location>
</feature>
<feature type="non-terminal residue" evidence="2">
    <location>
        <position position="119"/>
    </location>
</feature>
<evidence type="ECO:0000256" key="1">
    <source>
        <dbReference type="SAM" id="MobiDB-lite"/>
    </source>
</evidence>
<reference evidence="2 3" key="1">
    <citation type="journal article" date="2017" name="Appl. Environ. Microbiol.">
        <title>Parallel evolution of two clades of a major Atlantic endemic Vibrio parahaemolyticus pathogen lineage by independent acquisition of related pathogenicity islands.</title>
        <authorList>
            <person name="Xu F."/>
            <person name="Gonzalez-Escalona N."/>
            <person name="Drees K.P."/>
            <person name="Sebra R.P."/>
            <person name="Cooper V.S."/>
            <person name="Jones S.H."/>
            <person name="Whistler C.A."/>
        </authorList>
    </citation>
    <scope>NUCLEOTIDE SEQUENCE [LARGE SCALE GENOMIC DNA]</scope>
    <source>
        <strain evidence="2 3">MAVP-3</strain>
    </source>
</reference>
<feature type="non-terminal residue" evidence="2">
    <location>
        <position position="1"/>
    </location>
</feature>
<dbReference type="Proteomes" id="UP000214596">
    <property type="component" value="Unassembled WGS sequence"/>
</dbReference>
<accession>A0A227J584</accession>
<evidence type="ECO:0000313" key="2">
    <source>
        <dbReference type="EMBL" id="OXE30281.1"/>
    </source>
</evidence>
<sequence length="119" mass="13576">DSYEGKNNVIVGQRADLTSTVDFYQENQFVDEDNGKGRIDSFGFGYDMNDDIDMGIGYQKGEIEDDQNITTERQAVSVSTSIDVDDVLFKNKVEYRVDKTDDSADPDKKRIDQWVTTNR</sequence>
<proteinExistence type="predicted"/>
<comment type="caution">
    <text evidence="2">The sequence shown here is derived from an EMBL/GenBank/DDBJ whole genome shotgun (WGS) entry which is preliminary data.</text>
</comment>
<protein>
    <submittedName>
        <fullName evidence="2">Uncharacterized protein</fullName>
    </submittedName>
</protein>
<feature type="region of interest" description="Disordered" evidence="1">
    <location>
        <begin position="99"/>
        <end position="119"/>
    </location>
</feature>
<name>A0A227J584_VIBPH</name>